<dbReference type="SFLD" id="SFLDS00003">
    <property type="entry name" value="Haloacid_Dehalogenase"/>
    <property type="match status" value="1"/>
</dbReference>
<dbReference type="InterPro" id="IPR004014">
    <property type="entry name" value="ATPase_P-typ_cation-transptr_N"/>
</dbReference>
<evidence type="ECO:0000256" key="3">
    <source>
        <dbReference type="ARBA" id="ARBA00022475"/>
    </source>
</evidence>
<dbReference type="HOGENOM" id="CLU_002360_3_3_6"/>
<feature type="transmembrane region" description="Helical" evidence="10">
    <location>
        <begin position="858"/>
        <end position="877"/>
    </location>
</feature>
<dbReference type="PRINTS" id="PR00119">
    <property type="entry name" value="CATATPASE"/>
</dbReference>
<feature type="transmembrane region" description="Helical" evidence="10">
    <location>
        <begin position="790"/>
        <end position="809"/>
    </location>
</feature>
<feature type="transmembrane region" description="Helical" evidence="10">
    <location>
        <begin position="699"/>
        <end position="719"/>
    </location>
</feature>
<reference evidence="12 13" key="1">
    <citation type="submission" date="2013-05" db="EMBL/GenBank/DDBJ databases">
        <title>Between feast and famine: a lifestyle of most important marine PAH-degrading bacterium Cycloclasticus sp. 7ME.</title>
        <authorList>
            <person name="Yakimov M.M."/>
            <person name="Messina E."/>
            <person name="Genovese M."/>
            <person name="Denaro R."/>
            <person name="Crisafi F."/>
            <person name="Russo D."/>
            <person name="Cappello S."/>
            <person name="Santisi S."/>
            <person name="Smedile F."/>
            <person name="Golyshina O.V."/>
            <person name="Tran H."/>
            <person name="Pieper D.H."/>
            <person name="Golyshin P.N."/>
            <person name="Giuliano L."/>
        </authorList>
    </citation>
    <scope>NUCLEOTIDE SEQUENCE [LARGE SCALE GENOMIC DNA]</scope>
    <source>
        <strain evidence="12 13">78-ME</strain>
    </source>
</reference>
<reference evidence="13" key="2">
    <citation type="journal article" date="2016" name="Environ. Microbiol. Rep.">
        <title>Analysis of defence systems and a conjugative IncP-1 plasmid in the marine polyaromatic hydrocarbons-degrading bacterium Cycloclasticus sp. 78-ME.</title>
        <authorList>
            <person name="Yakimov M.M."/>
            <person name="Crisafi F."/>
            <person name="Messina E."/>
            <person name="Smedile F."/>
            <person name="Lopatina A."/>
            <person name="Denaro R."/>
            <person name="Pieper D.H."/>
            <person name="Golyshin P.N."/>
            <person name="Giuliano L."/>
        </authorList>
    </citation>
    <scope>NUCLEOTIDE SEQUENCE [LARGE SCALE GENOMIC DNA]</scope>
    <source>
        <strain evidence="13">78-ME</strain>
    </source>
</reference>
<accession>S5TVZ4</accession>
<dbReference type="InterPro" id="IPR059000">
    <property type="entry name" value="ATPase_P-type_domA"/>
</dbReference>
<dbReference type="GO" id="GO:0005886">
    <property type="term" value="C:plasma membrane"/>
    <property type="evidence" value="ECO:0007669"/>
    <property type="project" value="UniProtKB-SubCell"/>
</dbReference>
<feature type="domain" description="Cation-transporting P-type ATPase N-terminal" evidence="11">
    <location>
        <begin position="3"/>
        <end position="76"/>
    </location>
</feature>
<dbReference type="eggNOG" id="COG0474">
    <property type="taxonomic scope" value="Bacteria"/>
</dbReference>
<dbReference type="Pfam" id="PF13246">
    <property type="entry name" value="Cation_ATPase"/>
    <property type="match status" value="1"/>
</dbReference>
<protein>
    <submittedName>
        <fullName evidence="12">Lead, cadmium, zinc and mercury transporting ATPase</fullName>
        <ecNumber evidence="12">3.6.3.3</ecNumber>
        <ecNumber evidence="12">3.6.3.4</ecNumber>
    </submittedName>
</protein>
<dbReference type="NCBIfam" id="TIGR01494">
    <property type="entry name" value="ATPase_P-type"/>
    <property type="match status" value="2"/>
</dbReference>
<dbReference type="InterPro" id="IPR050510">
    <property type="entry name" value="Cation_transp_ATPase_P-type"/>
</dbReference>
<dbReference type="GO" id="GO:0019829">
    <property type="term" value="F:ATPase-coupled monoatomic cation transmembrane transporter activity"/>
    <property type="evidence" value="ECO:0007669"/>
    <property type="project" value="TreeGrafter"/>
</dbReference>
<dbReference type="Pfam" id="PF00689">
    <property type="entry name" value="Cation_ATPase_C"/>
    <property type="match status" value="1"/>
</dbReference>
<dbReference type="InterPro" id="IPR001757">
    <property type="entry name" value="P_typ_ATPase"/>
</dbReference>
<keyword evidence="8 10" id="KW-1133">Transmembrane helix</keyword>
<dbReference type="Pfam" id="PF00122">
    <property type="entry name" value="E1-E2_ATPase"/>
    <property type="match status" value="1"/>
</dbReference>
<keyword evidence="4 10" id="KW-0812">Transmembrane</keyword>
<dbReference type="InterPro" id="IPR044492">
    <property type="entry name" value="P_typ_ATPase_HD_dom"/>
</dbReference>
<dbReference type="SUPFAM" id="SSF81653">
    <property type="entry name" value="Calcium ATPase, transduction domain A"/>
    <property type="match status" value="1"/>
</dbReference>
<evidence type="ECO:0000256" key="8">
    <source>
        <dbReference type="ARBA" id="ARBA00022989"/>
    </source>
</evidence>
<keyword evidence="6" id="KW-0067">ATP-binding</keyword>
<dbReference type="RefSeq" id="WP_020932210.1">
    <property type="nucleotide sequence ID" value="NC_021917.1"/>
</dbReference>
<dbReference type="PRINTS" id="PR00120">
    <property type="entry name" value="HATPASE"/>
</dbReference>
<dbReference type="Proteomes" id="UP000015380">
    <property type="component" value="Chromosome"/>
</dbReference>
<feature type="transmembrane region" description="Helical" evidence="10">
    <location>
        <begin position="821"/>
        <end position="846"/>
    </location>
</feature>
<evidence type="ECO:0000256" key="2">
    <source>
        <dbReference type="ARBA" id="ARBA00005675"/>
    </source>
</evidence>
<dbReference type="AlphaFoldDB" id="S5TVZ4"/>
<dbReference type="SUPFAM" id="SSF81665">
    <property type="entry name" value="Calcium ATPase, transmembrane domain M"/>
    <property type="match status" value="1"/>
</dbReference>
<evidence type="ECO:0000256" key="10">
    <source>
        <dbReference type="SAM" id="Phobius"/>
    </source>
</evidence>
<dbReference type="Pfam" id="PF00690">
    <property type="entry name" value="Cation_ATPase_N"/>
    <property type="match status" value="1"/>
</dbReference>
<dbReference type="InterPro" id="IPR023299">
    <property type="entry name" value="ATPase_P-typ_cyto_dom_N"/>
</dbReference>
<dbReference type="InterPro" id="IPR036412">
    <property type="entry name" value="HAD-like_sf"/>
</dbReference>
<evidence type="ECO:0000256" key="9">
    <source>
        <dbReference type="ARBA" id="ARBA00023136"/>
    </source>
</evidence>
<evidence type="ECO:0000256" key="6">
    <source>
        <dbReference type="ARBA" id="ARBA00022840"/>
    </source>
</evidence>
<name>S5TVZ4_9GAMM</name>
<dbReference type="GO" id="GO:0016887">
    <property type="term" value="F:ATP hydrolysis activity"/>
    <property type="evidence" value="ECO:0007669"/>
    <property type="project" value="InterPro"/>
</dbReference>
<dbReference type="PATRIC" id="fig|1198232.3.peg.843"/>
<dbReference type="InterPro" id="IPR008250">
    <property type="entry name" value="ATPase_P-typ_transduc_dom_A_sf"/>
</dbReference>
<dbReference type="GO" id="GO:1902600">
    <property type="term" value="P:proton transmembrane transport"/>
    <property type="evidence" value="ECO:0007669"/>
    <property type="project" value="TreeGrafter"/>
</dbReference>
<dbReference type="FunFam" id="3.40.50.1000:FF:000028">
    <property type="entry name" value="Calcium-transporting P-type ATPase, putative"/>
    <property type="match status" value="1"/>
</dbReference>
<keyword evidence="5" id="KW-0547">Nucleotide-binding</keyword>
<dbReference type="PANTHER" id="PTHR43294:SF21">
    <property type="entry name" value="CATION TRANSPORTING ATPASE"/>
    <property type="match status" value="1"/>
</dbReference>
<dbReference type="EC" id="3.6.3.3" evidence="12"/>
<dbReference type="SFLD" id="SFLDG00002">
    <property type="entry name" value="C1.7:_P-type_atpase_like"/>
    <property type="match status" value="1"/>
</dbReference>
<feature type="transmembrane region" description="Helical" evidence="10">
    <location>
        <begin position="672"/>
        <end position="693"/>
    </location>
</feature>
<evidence type="ECO:0000256" key="1">
    <source>
        <dbReference type="ARBA" id="ARBA00004651"/>
    </source>
</evidence>
<evidence type="ECO:0000313" key="12">
    <source>
        <dbReference type="EMBL" id="AGS39178.1"/>
    </source>
</evidence>
<dbReference type="PROSITE" id="PS00154">
    <property type="entry name" value="ATPASE_E1_E2"/>
    <property type="match status" value="1"/>
</dbReference>
<feature type="transmembrane region" description="Helical" evidence="10">
    <location>
        <begin position="244"/>
        <end position="268"/>
    </location>
</feature>
<evidence type="ECO:0000256" key="4">
    <source>
        <dbReference type="ARBA" id="ARBA00022692"/>
    </source>
</evidence>
<dbReference type="FunFam" id="1.20.1110.10:FF:000095">
    <property type="entry name" value="Sodium/potassium-transporting ATPase subunit alpha-1"/>
    <property type="match status" value="1"/>
</dbReference>
<keyword evidence="9 10" id="KW-0472">Membrane</keyword>
<dbReference type="InterPro" id="IPR023298">
    <property type="entry name" value="ATPase_P-typ_TM_dom_sf"/>
</dbReference>
<dbReference type="Gene3D" id="3.40.1110.10">
    <property type="entry name" value="Calcium-transporting ATPase, cytoplasmic domain N"/>
    <property type="match status" value="1"/>
</dbReference>
<dbReference type="InterPro" id="IPR023214">
    <property type="entry name" value="HAD_sf"/>
</dbReference>
<dbReference type="EC" id="3.6.3.4" evidence="12"/>
<dbReference type="Gene3D" id="1.20.1110.10">
    <property type="entry name" value="Calcium-transporting ATPase, transmembrane domain"/>
    <property type="match status" value="1"/>
</dbReference>
<keyword evidence="13" id="KW-1185">Reference proteome</keyword>
<dbReference type="SUPFAM" id="SSF56784">
    <property type="entry name" value="HAD-like"/>
    <property type="match status" value="1"/>
</dbReference>
<dbReference type="GO" id="GO:0015662">
    <property type="term" value="F:P-type ion transporter activity"/>
    <property type="evidence" value="ECO:0007669"/>
    <property type="project" value="UniProtKB-ARBA"/>
</dbReference>
<dbReference type="GO" id="GO:0005524">
    <property type="term" value="F:ATP binding"/>
    <property type="evidence" value="ECO:0007669"/>
    <property type="project" value="UniProtKB-KW"/>
</dbReference>
<feature type="transmembrane region" description="Helical" evidence="10">
    <location>
        <begin position="740"/>
        <end position="770"/>
    </location>
</feature>
<evidence type="ECO:0000259" key="11">
    <source>
        <dbReference type="SMART" id="SM00831"/>
    </source>
</evidence>
<evidence type="ECO:0000256" key="7">
    <source>
        <dbReference type="ARBA" id="ARBA00022967"/>
    </source>
</evidence>
<dbReference type="InterPro" id="IPR006068">
    <property type="entry name" value="ATPase_P-typ_cation-transptr_C"/>
</dbReference>
<dbReference type="SFLD" id="SFLDF00027">
    <property type="entry name" value="p-type_atpase"/>
    <property type="match status" value="1"/>
</dbReference>
<feature type="transmembrane region" description="Helical" evidence="10">
    <location>
        <begin position="83"/>
        <end position="103"/>
    </location>
</feature>
<sequence>MEKPHQCPISELYQSLDSHETGLSDEEAERRIKAFGTNELHVRQQTPGYIKFLLQFKNFFAVLLMVGGSLAFFADYLDPEQGNFYIGCALYGVVLLNAIFTFIQAYQSEKIMQSFQKMLPTMVNIEREGEVKQIAASQVVPGDIMLLYEGDKVSADGRLIRVNQLQVDMSSLTGESTPETLQLEADSENPYQSRNMVFSGTLVQSGNAKVLVCETGMATQIGKIVELTKQTSNVETPIGKELNYFIKIISSIAIVLGISFFAVSVAIGKGEISSLIFAIGIIVANVPEGLLPTVTLALTMASKRMARKNALIKNLESVETLGSTTVICTDKTGTLTQNKISVNSLITNQREYDVGLSLTADDVELHIARRVMTLCNNAHLDSELKYSGDSTEVALLAYAEKLTSIKGIVQTKRLAEKPFTSEDKYMVTVNESPEGDHFHAYLKGAPEVVMAMCDQIHLNGQKVAFTDAYRKQVVAQYMSLAERGERGLALAYRNLDNDGIPDAHYIFVAVVGMIDPPRVEVPEAILKCRQAGIRVFMLTGDFGPTAKAIGKQIGLFSENGKVLNGDELSALDEAGLSSLLDENELIFARITPAQKLKIVQALQKKDQIVTVTGDGVNDAPALKNADMGVAMGLMGTDVAKEASNMVLMDDNFATIVTAIEEGRTIFDNIKKFIAYILTSNIPQILPFIAYVLLDIPLPLTVVLILAIDLGTDIIPALGLGSEKPETDVMNKPPRARHERLLTRNLLFMSYGIVGMIQAAAGFFSYFYILLDGGWQWGEALAVSDPLYRQAITAFFASIIICQIADVLICRTRRQSILTVGIFVNKLVLLGVVSELILLALIAYVPLMNTFFGTAPLELWQLSLSIPFAITIIIADEIRRVFVRRENRFVLKWLTW</sequence>
<dbReference type="KEGG" id="cza:CYCME_0842"/>
<dbReference type="EMBL" id="CP005996">
    <property type="protein sequence ID" value="AGS39178.1"/>
    <property type="molecule type" value="Genomic_DNA"/>
</dbReference>
<comment type="subcellular location">
    <subcellularLocation>
        <location evidence="1">Cell membrane</location>
        <topology evidence="1">Multi-pass membrane protein</topology>
    </subcellularLocation>
</comment>
<gene>
    <name evidence="12" type="ORF">CYCME_0842</name>
</gene>
<comment type="similarity">
    <text evidence="2">Belongs to the cation transport ATPase (P-type) (TC 3.A.3) family. Type IIA subfamily.</text>
</comment>
<feature type="transmembrane region" description="Helical" evidence="10">
    <location>
        <begin position="59"/>
        <end position="77"/>
    </location>
</feature>
<proteinExistence type="inferred from homology"/>
<keyword evidence="3" id="KW-1003">Cell membrane</keyword>
<feature type="transmembrane region" description="Helical" evidence="10">
    <location>
        <begin position="274"/>
        <end position="298"/>
    </location>
</feature>
<evidence type="ECO:0000313" key="13">
    <source>
        <dbReference type="Proteomes" id="UP000015380"/>
    </source>
</evidence>
<dbReference type="InterPro" id="IPR018303">
    <property type="entry name" value="ATPase_P-typ_P_site"/>
</dbReference>
<keyword evidence="12" id="KW-0378">Hydrolase</keyword>
<dbReference type="SUPFAM" id="SSF81660">
    <property type="entry name" value="Metal cation-transporting ATPase, ATP-binding domain N"/>
    <property type="match status" value="1"/>
</dbReference>
<organism evidence="12 13">
    <name type="scientific">Cycloclasticus zancles 78-ME</name>
    <dbReference type="NCBI Taxonomy" id="1198232"/>
    <lineage>
        <taxon>Bacteria</taxon>
        <taxon>Pseudomonadati</taxon>
        <taxon>Pseudomonadota</taxon>
        <taxon>Gammaproteobacteria</taxon>
        <taxon>Thiotrichales</taxon>
        <taxon>Piscirickettsiaceae</taxon>
        <taxon>Cycloclasticus</taxon>
    </lineage>
</organism>
<dbReference type="SMART" id="SM00831">
    <property type="entry name" value="Cation_ATPase_N"/>
    <property type="match status" value="1"/>
</dbReference>
<dbReference type="Gene3D" id="2.70.150.10">
    <property type="entry name" value="Calcium-transporting ATPase, cytoplasmic transduction domain A"/>
    <property type="match status" value="1"/>
</dbReference>
<keyword evidence="7" id="KW-1278">Translocase</keyword>
<dbReference type="Gene3D" id="3.40.50.1000">
    <property type="entry name" value="HAD superfamily/HAD-like"/>
    <property type="match status" value="1"/>
</dbReference>
<dbReference type="PANTHER" id="PTHR43294">
    <property type="entry name" value="SODIUM/POTASSIUM-TRANSPORTING ATPASE SUBUNIT ALPHA"/>
    <property type="match status" value="1"/>
</dbReference>
<evidence type="ECO:0000256" key="5">
    <source>
        <dbReference type="ARBA" id="ARBA00022741"/>
    </source>
</evidence>